<dbReference type="GO" id="GO:0016787">
    <property type="term" value="F:hydrolase activity"/>
    <property type="evidence" value="ECO:0007669"/>
    <property type="project" value="UniProtKB-KW"/>
</dbReference>
<dbReference type="InterPro" id="IPR027417">
    <property type="entry name" value="P-loop_NTPase"/>
</dbReference>
<dbReference type="PANTHER" id="PTHR43788:SF8">
    <property type="entry name" value="DNA-BINDING PROTEIN SMUBP-2"/>
    <property type="match status" value="1"/>
</dbReference>
<dbReference type="InterPro" id="IPR041677">
    <property type="entry name" value="DNA2/NAM7_AAA_11"/>
</dbReference>
<dbReference type="Pfam" id="PF13086">
    <property type="entry name" value="AAA_11"/>
    <property type="match status" value="1"/>
</dbReference>
<dbReference type="CDD" id="cd18808">
    <property type="entry name" value="SF1_C_Upf1"/>
    <property type="match status" value="1"/>
</dbReference>
<proteinExistence type="inferred from homology"/>
<evidence type="ECO:0000256" key="3">
    <source>
        <dbReference type="ARBA" id="ARBA00022801"/>
    </source>
</evidence>
<dbReference type="RefSeq" id="XP_021878049.1">
    <property type="nucleotide sequence ID" value="XM_022028058.1"/>
</dbReference>
<dbReference type="SUPFAM" id="SSF52540">
    <property type="entry name" value="P-loop containing nucleoside triphosphate hydrolases"/>
    <property type="match status" value="2"/>
</dbReference>
<dbReference type="GO" id="GO:0043139">
    <property type="term" value="F:5'-3' DNA helicase activity"/>
    <property type="evidence" value="ECO:0007669"/>
    <property type="project" value="TreeGrafter"/>
</dbReference>
<reference evidence="8 9" key="1">
    <citation type="submission" date="2016-07" db="EMBL/GenBank/DDBJ databases">
        <title>Pervasive Adenine N6-methylation of Active Genes in Fungi.</title>
        <authorList>
            <consortium name="DOE Joint Genome Institute"/>
            <person name="Mondo S.J."/>
            <person name="Dannebaum R.O."/>
            <person name="Kuo R.C."/>
            <person name="Labutti K."/>
            <person name="Haridas S."/>
            <person name="Kuo A."/>
            <person name="Salamov A."/>
            <person name="Ahrendt S.R."/>
            <person name="Lipzen A."/>
            <person name="Sullivan W."/>
            <person name="Andreopoulos W.B."/>
            <person name="Clum A."/>
            <person name="Lindquist E."/>
            <person name="Daum C."/>
            <person name="Ramamoorthy G.K."/>
            <person name="Gryganskyi A."/>
            <person name="Culley D."/>
            <person name="Magnuson J.K."/>
            <person name="James T.Y."/>
            <person name="O'Malley M.A."/>
            <person name="Stajich J.E."/>
            <person name="Spatafora J.W."/>
            <person name="Visel A."/>
            <person name="Grigoriev I.V."/>
        </authorList>
    </citation>
    <scope>NUCLEOTIDE SEQUENCE [LARGE SCALE GENOMIC DNA]</scope>
    <source>
        <strain evidence="8 9">NRRL 3116</strain>
    </source>
</reference>
<keyword evidence="4" id="KW-0347">Helicase</keyword>
<protein>
    <submittedName>
        <fullName evidence="8">p-loop containing nucleoside triphosphate hydrolase protein</fullName>
    </submittedName>
</protein>
<dbReference type="OrthoDB" id="2426521at2759"/>
<evidence type="ECO:0000259" key="7">
    <source>
        <dbReference type="Pfam" id="PF13087"/>
    </source>
</evidence>
<name>A0A1Y2GEW1_9FUNG</name>
<evidence type="ECO:0000256" key="4">
    <source>
        <dbReference type="ARBA" id="ARBA00022806"/>
    </source>
</evidence>
<evidence type="ECO:0000256" key="2">
    <source>
        <dbReference type="ARBA" id="ARBA00022741"/>
    </source>
</evidence>
<sequence length="1744" mass="194945">MTKTEKKEESSEVLRVSMDLLYDTQKLQALLEKDQKINLGKGKVDTFKRDGYQSVSLYTKRLIDMYTYEFQIEAAKALFGKIPDDCKLCNLSRVKNNAFRAFTDVELNEDDGELYGDDGELSGGNGELNGGSGGADIPGAEEWVLIGEPEMYNYNDVVAAVGTKSFGDEAGSKRYIGCLSHISRIPQSNLRQYIFTFNAQISSLRNIKVLMWAIDNLTSYKRVVGSLSNEDAMKSIPELFMKGPVTDTRPFTENTVDIQDDVLESMNQSQRVAISRAIQEDGGKVVLIQGPPGCGKSTVIAEIVRLLIPHGQDSARTQVLACAQSNVAVVDLAYKYVTIKKPKDNFECVMDMRPSKITDSHKRAVLEPFTITTRYHQVVNAVLHTIIRVFGRTPTACHGSTTKDGVKNIVAADFNACVESGLIELLPPRAHTLLMFTEVTLSDSELPSTDLAQVKSLVLGMRNELELFFEPVDLKSLLELCSVNQHTGTSPRSKPISIYGWVKQALLNTASVVFCTINIGISLTYNRRLDSLAYIVVDEAGQALEPDVAALMCVDSYFRRLILVGDPKQLPGYCASNRGKREMMDRSLMERLQTYRLCHFTLLNVQYRMHQDICAFISQTFYDNELTSDESIHNRSPVTTLPAIMPVMFLGSRTSQSKITKTSVVNIDEARYIVAHVFNVLLLNRKKPTPSGNPASESVSYADMAKLPQKTRVRQPAVAATLSIGIICIYKAQASVIRYLIDKMLPQKRSGFNIIVNTIDSFQGQECDVIYVALTRTTQINDFMRDPNRVNVAISRARHHLIVVGDANLSLTGEQDVSPSYWHSLCVDREPVIIGPDYMRNVPLYDGPELIASAKAKEIPATPAIIKKLIAKGLATTTPIWTIRYERLMIGPKIPQGSHILEYVVQTLACGDFDAGDGGRTTRPLFRKQKGASLLFVTSVCDTVCLAWTVVVHGHRQAIELLGIGDKTFIEKKVWPLLRHDIKEQPEWKLSASMSLWSSGISVDLSKDMPKSTSLLYVPVDVDVPAADLLADVPENGHLLTDHSHVKAMSFMRSRPIMILGGGGTGKTECMLDMIEQQLDMDTDYDNMQLYLGATDSLANWSSVRLLKRESITEQGFKMVSFTSLPSLLTKLYMSNSSIRGKLFVDRYIFRSEYMDAMPAMVRSIGADELYDAILARMDIEAHNSTRFLRSEHKTAHKVYKSIKASRGDIDAYDLHALVKRDPQRVVAMASKIARIYLDEVQDISWTMWSVIEIMLSAGASSVVCAGDFTQRLTPGISVNGIKTLIYKHLPKSMETIKFKTNYRSDPSIISLANRIQSYTRMREHAMKPSLYPQESSNSVALVEIQDIEHENVADVLRYIGVPSNNYRAAIVTSSSWAHRLRETLGKSHNVFSAYECKGLEFDLVVCWDLFNPSMDVKTSTLRRNMGTAALDRGNIEGDENFEIYLNHLYVTVTRARKHLIMVVPPCDRTSIMIRALGINDVVHYSEVQERGPLPEITLLVDELSVSDDLRMAIVMRERGLLQQALNVFEQNGDAAQAGFTRALIHRKEHRLRGEDHKIQLCISECYGVIEALQQLAGSVLKIEDVKLFLAQALVADKQYTRACFLYKELEMKDELVTCLIEAVESKSEDVAQLRGLVSDQAVAIWEHFKDNNRYARFVIALMLIFKSSPVDIVQSMLSHIPSKTGLIMMHNSLAKANISVSIIGSAHEARGNEDERALVPSGRFYDTPFPNTERRRVKDAPAC</sequence>
<dbReference type="PANTHER" id="PTHR43788">
    <property type="entry name" value="DNA2/NAM7 HELICASE FAMILY MEMBER"/>
    <property type="match status" value="1"/>
</dbReference>
<dbReference type="STRING" id="64571.A0A1Y2GEW1"/>
<keyword evidence="9" id="KW-1185">Reference proteome</keyword>
<dbReference type="GO" id="GO:0005524">
    <property type="term" value="F:ATP binding"/>
    <property type="evidence" value="ECO:0007669"/>
    <property type="project" value="UniProtKB-KW"/>
</dbReference>
<dbReference type="InterPro" id="IPR047187">
    <property type="entry name" value="SF1_C_Upf1"/>
</dbReference>
<dbReference type="Gene3D" id="3.40.50.300">
    <property type="entry name" value="P-loop containing nucleotide triphosphate hydrolases"/>
    <property type="match status" value="4"/>
</dbReference>
<dbReference type="GeneID" id="33569901"/>
<keyword evidence="2" id="KW-0547">Nucleotide-binding</keyword>
<comment type="caution">
    <text evidence="8">The sequence shown here is derived from an EMBL/GenBank/DDBJ whole genome shotgun (WGS) entry which is preliminary data.</text>
</comment>
<dbReference type="InterPro" id="IPR050534">
    <property type="entry name" value="Coronavir_polyprotein_1ab"/>
</dbReference>
<feature type="domain" description="DNA2/NAM7 helicase helicase" evidence="6">
    <location>
        <begin position="266"/>
        <end position="576"/>
    </location>
</feature>
<dbReference type="EMBL" id="MCFF01000041">
    <property type="protein sequence ID" value="ORZ07542.1"/>
    <property type="molecule type" value="Genomic_DNA"/>
</dbReference>
<evidence type="ECO:0000259" key="6">
    <source>
        <dbReference type="Pfam" id="PF13086"/>
    </source>
</evidence>
<accession>A0A1Y2GEW1</accession>
<dbReference type="Pfam" id="PF13087">
    <property type="entry name" value="AAA_12"/>
    <property type="match status" value="1"/>
</dbReference>
<evidence type="ECO:0000256" key="1">
    <source>
        <dbReference type="ARBA" id="ARBA00007913"/>
    </source>
</evidence>
<comment type="similarity">
    <text evidence="1">Belongs to the DNA2/NAM7 helicase family.</text>
</comment>
<dbReference type="Proteomes" id="UP000193648">
    <property type="component" value="Unassembled WGS sequence"/>
</dbReference>
<dbReference type="InParanoid" id="A0A1Y2GEW1"/>
<keyword evidence="5" id="KW-0067">ATP-binding</keyword>
<keyword evidence="3 8" id="KW-0378">Hydrolase</keyword>
<evidence type="ECO:0000313" key="8">
    <source>
        <dbReference type="EMBL" id="ORZ07542.1"/>
    </source>
</evidence>
<evidence type="ECO:0000256" key="5">
    <source>
        <dbReference type="ARBA" id="ARBA00022840"/>
    </source>
</evidence>
<evidence type="ECO:0000313" key="9">
    <source>
        <dbReference type="Proteomes" id="UP000193648"/>
    </source>
</evidence>
<gene>
    <name evidence="8" type="ORF">BCR41DRAFT_388900</name>
</gene>
<feature type="domain" description="DNA2/NAM7 helicase-like C-terminal" evidence="7">
    <location>
        <begin position="584"/>
        <end position="807"/>
    </location>
</feature>
<dbReference type="InterPro" id="IPR041679">
    <property type="entry name" value="DNA2/NAM7-like_C"/>
</dbReference>
<organism evidence="8 9">
    <name type="scientific">Lobosporangium transversale</name>
    <dbReference type="NCBI Taxonomy" id="64571"/>
    <lineage>
        <taxon>Eukaryota</taxon>
        <taxon>Fungi</taxon>
        <taxon>Fungi incertae sedis</taxon>
        <taxon>Mucoromycota</taxon>
        <taxon>Mortierellomycotina</taxon>
        <taxon>Mortierellomycetes</taxon>
        <taxon>Mortierellales</taxon>
        <taxon>Mortierellaceae</taxon>
        <taxon>Lobosporangium</taxon>
    </lineage>
</organism>